<dbReference type="InterPro" id="IPR005828">
    <property type="entry name" value="MFS_sugar_transport-like"/>
</dbReference>
<name>A0A0M9DGJ7_9LACO</name>
<feature type="transmembrane region" description="Helical" evidence="6">
    <location>
        <begin position="336"/>
        <end position="353"/>
    </location>
</feature>
<keyword evidence="3 6" id="KW-0812">Transmembrane</keyword>
<gene>
    <name evidence="8" type="ORF">RZ72_06300</name>
</gene>
<feature type="transmembrane region" description="Helical" evidence="6">
    <location>
        <begin position="245"/>
        <end position="265"/>
    </location>
</feature>
<evidence type="ECO:0000259" key="7">
    <source>
        <dbReference type="PROSITE" id="PS50850"/>
    </source>
</evidence>
<dbReference type="PANTHER" id="PTHR23508">
    <property type="entry name" value="CARBOXYLIC ACID TRANSPORTER PROTEIN HOMOLOG"/>
    <property type="match status" value="1"/>
</dbReference>
<feature type="transmembrane region" description="Helical" evidence="6">
    <location>
        <begin position="23"/>
        <end position="45"/>
    </location>
</feature>
<evidence type="ECO:0000313" key="9">
    <source>
        <dbReference type="Proteomes" id="UP000037749"/>
    </source>
</evidence>
<evidence type="ECO:0000256" key="3">
    <source>
        <dbReference type="ARBA" id="ARBA00022692"/>
    </source>
</evidence>
<keyword evidence="5 6" id="KW-0472">Membrane</keyword>
<accession>A0A0M9DGJ7</accession>
<evidence type="ECO:0000256" key="6">
    <source>
        <dbReference type="SAM" id="Phobius"/>
    </source>
</evidence>
<feature type="domain" description="Major facilitator superfamily (MFS) profile" evidence="7">
    <location>
        <begin position="27"/>
        <end position="426"/>
    </location>
</feature>
<evidence type="ECO:0000256" key="2">
    <source>
        <dbReference type="ARBA" id="ARBA00022448"/>
    </source>
</evidence>
<feature type="transmembrane region" description="Helical" evidence="6">
    <location>
        <begin position="151"/>
        <end position="173"/>
    </location>
</feature>
<dbReference type="RefSeq" id="WP_191978706.1">
    <property type="nucleotide sequence ID" value="NZ_JXCZ01000006.1"/>
</dbReference>
<evidence type="ECO:0000313" key="8">
    <source>
        <dbReference type="EMBL" id="KOY79736.1"/>
    </source>
</evidence>
<dbReference type="InterPro" id="IPR020846">
    <property type="entry name" value="MFS_dom"/>
</dbReference>
<dbReference type="AlphaFoldDB" id="A0A0M9DGJ7"/>
<dbReference type="PANTHER" id="PTHR23508:SF10">
    <property type="entry name" value="CARBOXYLIC ACID TRANSPORTER PROTEIN HOMOLOG"/>
    <property type="match status" value="1"/>
</dbReference>
<feature type="transmembrane region" description="Helical" evidence="6">
    <location>
        <begin position="374"/>
        <end position="395"/>
    </location>
</feature>
<feature type="transmembrane region" description="Helical" evidence="6">
    <location>
        <begin position="179"/>
        <end position="196"/>
    </location>
</feature>
<dbReference type="Proteomes" id="UP000037749">
    <property type="component" value="Unassembled WGS sequence"/>
</dbReference>
<reference evidence="8 9" key="1">
    <citation type="journal article" date="2015" name="Genome Biol. Evol.">
        <title>Functionally Structured Genomes in Lactobacillus kunkeei Colonizing the Honey Crop and Food Products of Honeybees and Stingless Bees.</title>
        <authorList>
            <person name="Tamarit D."/>
            <person name="Ellegaard K.M."/>
            <person name="Wikander J."/>
            <person name="Olofsson T."/>
            <person name="Vasquez A."/>
            <person name="Andersson S.G."/>
        </authorList>
    </citation>
    <scope>NUCLEOTIDE SEQUENCE [LARGE SCALE GENOMIC DNA]</scope>
    <source>
        <strain evidence="8 9">LAla</strain>
    </source>
</reference>
<dbReference type="Gene3D" id="1.20.1250.20">
    <property type="entry name" value="MFS general substrate transporter like domains"/>
    <property type="match status" value="1"/>
</dbReference>
<dbReference type="InterPro" id="IPR036259">
    <property type="entry name" value="MFS_trans_sf"/>
</dbReference>
<proteinExistence type="predicted"/>
<dbReference type="PROSITE" id="PS00216">
    <property type="entry name" value="SUGAR_TRANSPORT_1"/>
    <property type="match status" value="1"/>
</dbReference>
<evidence type="ECO:0000256" key="5">
    <source>
        <dbReference type="ARBA" id="ARBA00023136"/>
    </source>
</evidence>
<feature type="transmembrane region" description="Helical" evidence="6">
    <location>
        <begin position="65"/>
        <end position="84"/>
    </location>
</feature>
<dbReference type="CDD" id="cd17316">
    <property type="entry name" value="MFS_SV2_like"/>
    <property type="match status" value="1"/>
</dbReference>
<feature type="transmembrane region" description="Helical" evidence="6">
    <location>
        <begin position="314"/>
        <end position="330"/>
    </location>
</feature>
<feature type="transmembrane region" description="Helical" evidence="6">
    <location>
        <begin position="122"/>
        <end position="139"/>
    </location>
</feature>
<keyword evidence="2" id="KW-0813">Transport</keyword>
<dbReference type="Pfam" id="PF00083">
    <property type="entry name" value="Sugar_tr"/>
    <property type="match status" value="1"/>
</dbReference>
<organism evidence="8 9">
    <name type="scientific">Apilactobacillus kunkeei</name>
    <dbReference type="NCBI Taxonomy" id="148814"/>
    <lineage>
        <taxon>Bacteria</taxon>
        <taxon>Bacillati</taxon>
        <taxon>Bacillota</taxon>
        <taxon>Bacilli</taxon>
        <taxon>Lactobacillales</taxon>
        <taxon>Lactobacillaceae</taxon>
        <taxon>Apilactobacillus</taxon>
    </lineage>
</organism>
<dbReference type="GO" id="GO:0005886">
    <property type="term" value="C:plasma membrane"/>
    <property type="evidence" value="ECO:0007669"/>
    <property type="project" value="UniProtKB-SubCell"/>
</dbReference>
<protein>
    <submittedName>
        <fullName evidence="8">Major facilitator superfamily permease</fullName>
    </submittedName>
</protein>
<dbReference type="SUPFAM" id="SSF103473">
    <property type="entry name" value="MFS general substrate transporter"/>
    <property type="match status" value="1"/>
</dbReference>
<dbReference type="InterPro" id="IPR005829">
    <property type="entry name" value="Sugar_transporter_CS"/>
</dbReference>
<sequence>MINMIDSQNNLGERMDSAKESPLFFKVFSLVGVGLLLDSSDVYMASNVNSSIVATHFASLTQGSMFLSAGFFGLFIGSIITGFIGDYFGRRSAFQWNLLIFGFATLIAAFSPNIYFLIFMRFIAAIGLGAEVVTGFAMVSEFAPVKNRGKWSGFASVIANLGAPFGFFLSTILISRFGWRSMFIVLGVFALIVWFMRRNLPESPRWLISHHDDKEANVIINQLEKNGHYDKNQMKRNDNGHISRFKGTIIATVGVSATLLCQYMFTSWVPTLLLSKGLSIVHSMWFSTIMMTGAPLGALMGVILVDVIGRKKTIVPSFVLIAVAGIMYAFETTSTGILINGFVLTMLMYLSMASNISVYTPELFTTEFRFRGNGYANGVAKLLTTLSPYFVLWIINAHGVTSLFIAISAIAIFASLFIAIFGPETKKTSIQ</sequence>
<dbReference type="GO" id="GO:0046943">
    <property type="term" value="F:carboxylic acid transmembrane transporter activity"/>
    <property type="evidence" value="ECO:0007669"/>
    <property type="project" value="TreeGrafter"/>
</dbReference>
<evidence type="ECO:0000256" key="4">
    <source>
        <dbReference type="ARBA" id="ARBA00022989"/>
    </source>
</evidence>
<evidence type="ECO:0000256" key="1">
    <source>
        <dbReference type="ARBA" id="ARBA00004651"/>
    </source>
</evidence>
<dbReference type="PROSITE" id="PS50850">
    <property type="entry name" value="MFS"/>
    <property type="match status" value="1"/>
</dbReference>
<comment type="caution">
    <text evidence="8">The sequence shown here is derived from an EMBL/GenBank/DDBJ whole genome shotgun (WGS) entry which is preliminary data.</text>
</comment>
<keyword evidence="4 6" id="KW-1133">Transmembrane helix</keyword>
<feature type="transmembrane region" description="Helical" evidence="6">
    <location>
        <begin position="96"/>
        <end position="116"/>
    </location>
</feature>
<dbReference type="EMBL" id="JXCZ01000006">
    <property type="protein sequence ID" value="KOY79736.1"/>
    <property type="molecule type" value="Genomic_DNA"/>
</dbReference>
<dbReference type="PATRIC" id="fig|148814.9.peg.133"/>
<comment type="subcellular location">
    <subcellularLocation>
        <location evidence="1">Cell membrane</location>
        <topology evidence="1">Multi-pass membrane protein</topology>
    </subcellularLocation>
</comment>
<feature type="transmembrane region" description="Helical" evidence="6">
    <location>
        <begin position="401"/>
        <end position="421"/>
    </location>
</feature>
<feature type="transmembrane region" description="Helical" evidence="6">
    <location>
        <begin position="285"/>
        <end position="307"/>
    </location>
</feature>